<dbReference type="Proteomes" id="UP001153269">
    <property type="component" value="Unassembled WGS sequence"/>
</dbReference>
<evidence type="ECO:0000313" key="2">
    <source>
        <dbReference type="Proteomes" id="UP001153269"/>
    </source>
</evidence>
<reference evidence="1" key="1">
    <citation type="submission" date="2020-03" db="EMBL/GenBank/DDBJ databases">
        <authorList>
            <person name="Weist P."/>
        </authorList>
    </citation>
    <scope>NUCLEOTIDE SEQUENCE</scope>
</reference>
<comment type="caution">
    <text evidence="1">The sequence shown here is derived from an EMBL/GenBank/DDBJ whole genome shotgun (WGS) entry which is preliminary data.</text>
</comment>
<accession>A0A9N7Z136</accession>
<name>A0A9N7Z136_PLEPL</name>
<evidence type="ECO:0000313" key="1">
    <source>
        <dbReference type="EMBL" id="CAB1445077.1"/>
    </source>
</evidence>
<dbReference type="AlphaFoldDB" id="A0A9N7Z136"/>
<protein>
    <submittedName>
        <fullName evidence="1">Uncharacterized protein</fullName>
    </submittedName>
</protein>
<dbReference type="EMBL" id="CADEAL010003546">
    <property type="protein sequence ID" value="CAB1445077.1"/>
    <property type="molecule type" value="Genomic_DNA"/>
</dbReference>
<organism evidence="1 2">
    <name type="scientific">Pleuronectes platessa</name>
    <name type="common">European plaice</name>
    <dbReference type="NCBI Taxonomy" id="8262"/>
    <lineage>
        <taxon>Eukaryota</taxon>
        <taxon>Metazoa</taxon>
        <taxon>Chordata</taxon>
        <taxon>Craniata</taxon>
        <taxon>Vertebrata</taxon>
        <taxon>Euteleostomi</taxon>
        <taxon>Actinopterygii</taxon>
        <taxon>Neopterygii</taxon>
        <taxon>Teleostei</taxon>
        <taxon>Neoteleostei</taxon>
        <taxon>Acanthomorphata</taxon>
        <taxon>Carangaria</taxon>
        <taxon>Pleuronectiformes</taxon>
        <taxon>Pleuronectoidei</taxon>
        <taxon>Pleuronectidae</taxon>
        <taxon>Pleuronectes</taxon>
    </lineage>
</organism>
<proteinExistence type="predicted"/>
<keyword evidence="2" id="KW-1185">Reference proteome</keyword>
<sequence length="110" mass="12277">MFPYGKKHTAPHYKHVLLVVRLIIDGWDTDKTPGAIFVREGYCIVRVPVACTNPCRISAWSLPSFSQQQLNLQIRPSQVLLTDGGPPHLSQVAAINFEQGHREEDQVSGV</sequence>
<gene>
    <name evidence="1" type="ORF">PLEPLA_LOCUS32807</name>
</gene>